<keyword evidence="7" id="KW-1133">Transmembrane helix</keyword>
<protein>
    <recommendedName>
        <fullName evidence="12">Transmembrane protein</fullName>
    </recommendedName>
</protein>
<dbReference type="GO" id="GO:0006869">
    <property type="term" value="P:lipid transport"/>
    <property type="evidence" value="ECO:0007669"/>
    <property type="project" value="UniProtKB-KW"/>
</dbReference>
<feature type="transmembrane region" description="Helical" evidence="7">
    <location>
        <begin position="309"/>
        <end position="329"/>
    </location>
</feature>
<feature type="compositionally biased region" description="Gly residues" evidence="6">
    <location>
        <begin position="77"/>
        <end position="89"/>
    </location>
</feature>
<keyword evidence="11" id="KW-1185">Reference proteome</keyword>
<dbReference type="InterPro" id="IPR035892">
    <property type="entry name" value="C2_domain_sf"/>
</dbReference>
<dbReference type="Pfam" id="PF00168">
    <property type="entry name" value="C2"/>
    <property type="match status" value="2"/>
</dbReference>
<dbReference type="InterPro" id="IPR057349">
    <property type="entry name" value="C2_Mug190_3rd"/>
</dbReference>
<dbReference type="GO" id="GO:0016020">
    <property type="term" value="C:membrane"/>
    <property type="evidence" value="ECO:0007669"/>
    <property type="project" value="UniProtKB-SubCell"/>
</dbReference>
<evidence type="ECO:0000313" key="10">
    <source>
        <dbReference type="EMBL" id="CZT51704.1"/>
    </source>
</evidence>
<evidence type="ECO:0000256" key="6">
    <source>
        <dbReference type="SAM" id="MobiDB-lite"/>
    </source>
</evidence>
<feature type="compositionally biased region" description="Low complexity" evidence="6">
    <location>
        <begin position="160"/>
        <end position="170"/>
    </location>
</feature>
<evidence type="ECO:0000256" key="4">
    <source>
        <dbReference type="ARBA" id="ARBA00023121"/>
    </source>
</evidence>
<feature type="compositionally biased region" description="Polar residues" evidence="6">
    <location>
        <begin position="109"/>
        <end position="158"/>
    </location>
</feature>
<feature type="transmembrane region" description="Helical" evidence="7">
    <location>
        <begin position="335"/>
        <end position="358"/>
    </location>
</feature>
<dbReference type="Proteomes" id="UP000177625">
    <property type="component" value="Unassembled WGS sequence"/>
</dbReference>
<feature type="domain" description="SMP-LTD" evidence="9">
    <location>
        <begin position="375"/>
        <end position="598"/>
    </location>
</feature>
<evidence type="ECO:0008006" key="12">
    <source>
        <dbReference type="Google" id="ProtNLM"/>
    </source>
</evidence>
<accession>A0A1E1MRJ2</accession>
<dbReference type="GO" id="GO:0008289">
    <property type="term" value="F:lipid binding"/>
    <property type="evidence" value="ECO:0007669"/>
    <property type="project" value="UniProtKB-KW"/>
</dbReference>
<dbReference type="Pfam" id="PF25669">
    <property type="entry name" value="SMP_MUG190-like"/>
    <property type="match status" value="1"/>
</dbReference>
<name>A0A1E1MRJ2_RHYSE</name>
<dbReference type="PROSITE" id="PS50004">
    <property type="entry name" value="C2"/>
    <property type="match status" value="2"/>
</dbReference>
<sequence>MTSESDQYNTGATGGTIPASVLFGKVEHAAEVEDTDTPRYSNGVEKEKPMEGSTVKPTGGLYSSWEGLQPREDAHGSGSGSGSGSGIGSEIGIARKPLPSESAIVLESIPTNIQNPSSSHDTDFATSQPLPSTPAASTTNLTSSPTAPLNAPIQQDFATSGPPSSSITSPSPSPSANLTSNNDIPQRKEVPQSSGRAQKVEPTQYGQAYSARNPPPTVEGFRESEKQRQAQSKQYFAEGTTNDKGQEAGRTAADTTGHESTKNEEDGARAGATEDVPIGAEKSNVLFQPTPNVDLSQAFKAIHKDARQVSFVICVAVVLLDGLFIGGGWKGLLKSLIPAAGVAGGIYFILVSVGASAGTQKMEQAEAKVEKLRYVPESVEWMNSLVGTLWHTLQQEFFDGIATQVNDTIKPLIPKGVPVAVKIAKIGNGAVPVRVLSMRSLPDSEFGDLVPSHGDARDASPADKARRDKQIETEQGGVFYNLEIAVAYHEAPLRPRTDAMHVDIVAMLGPVPLPIFVQVKEFVATVRVRLQMHPDLPFLKNMTFALTENPKVNTAVSIGAPWAFDILNLPLIDTTLVSQINAAAQDFVQPKSMSLDMTTYVGGSDQKEDTESIGVLFVKIHRARNLARQDTRGAGADPYLTIAFSKYEKPMYATRIIKGDRNPVWEETAIILIKAEHVKRNENVLLRLWDSDTTGSDDVSGVCEFPLQELVLKANEMQKREDQLQGDVSGTDAEGILEWEIGYFPRAGYHKALRTDAQDPRDHRGEKVEVADEEKVQDATNTVPDPNLPSGILALTIHQCINVEVKHPSKKSMGYVEVQNQDDAGEDAGDVENVSIDYIPSLYVSADINDELVYRTRIKHISSTPTYNSSTEAYVRDWRLATLNLSVWDTRKKSDDCLVGVAAVKLSDIFHESSSVVKFYDLKGGEGTGRIRVSMIFRSMMIKLEESLLGYSVGSFVFTSPIVATGDMNTSRINLRASGSKRTIKASKASDNRGHTWELEKPKNIIPVSHRYLSPLVIEFVGSGLTESKLAGPLGKGKHYALVWLHTLIDNKSQTFTLPIYRTSNPDRLLQNVVDSSDDAMSLEKVGTVQFEARFKAGIDEAHEEFLEDHNQWCTFKAWKAARDSGQREDQANRSTSGLVDELAKGIDRSMSIKV</sequence>
<dbReference type="EMBL" id="FJVC01000506">
    <property type="protein sequence ID" value="CZT51704.1"/>
    <property type="molecule type" value="Genomic_DNA"/>
</dbReference>
<dbReference type="InterPro" id="IPR000008">
    <property type="entry name" value="C2_dom"/>
</dbReference>
<keyword evidence="7" id="KW-0812">Transmembrane</keyword>
<dbReference type="Pfam" id="PF25331">
    <property type="entry name" value="C2_Mug190_3rd"/>
    <property type="match status" value="1"/>
</dbReference>
<proteinExistence type="predicted"/>
<feature type="domain" description="C2" evidence="8">
    <location>
        <begin position="596"/>
        <end position="722"/>
    </location>
</feature>
<feature type="region of interest" description="Disordered" evidence="6">
    <location>
        <begin position="30"/>
        <end position="270"/>
    </location>
</feature>
<feature type="region of interest" description="Disordered" evidence="6">
    <location>
        <begin position="755"/>
        <end position="785"/>
    </location>
</feature>
<keyword evidence="4" id="KW-0446">Lipid-binding</keyword>
<dbReference type="SMART" id="SM00239">
    <property type="entry name" value="C2"/>
    <property type="match status" value="2"/>
</dbReference>
<dbReference type="SUPFAM" id="SSF49562">
    <property type="entry name" value="C2 domain (Calcium/lipid-binding domain, CaLB)"/>
    <property type="match status" value="2"/>
</dbReference>
<feature type="compositionally biased region" description="Polar residues" evidence="6">
    <location>
        <begin position="229"/>
        <end position="243"/>
    </location>
</feature>
<evidence type="ECO:0000256" key="3">
    <source>
        <dbReference type="ARBA" id="ARBA00023055"/>
    </source>
</evidence>
<dbReference type="AlphaFoldDB" id="A0A1E1MRJ2"/>
<feature type="compositionally biased region" description="Basic and acidic residues" evidence="6">
    <location>
        <begin position="256"/>
        <end position="268"/>
    </location>
</feature>
<evidence type="ECO:0000256" key="7">
    <source>
        <dbReference type="SAM" id="Phobius"/>
    </source>
</evidence>
<evidence type="ECO:0000259" key="9">
    <source>
        <dbReference type="PROSITE" id="PS51847"/>
    </source>
</evidence>
<dbReference type="CDD" id="cd21676">
    <property type="entry name" value="SMP_Mug190"/>
    <property type="match status" value="1"/>
</dbReference>
<evidence type="ECO:0000256" key="1">
    <source>
        <dbReference type="ARBA" id="ARBA00004370"/>
    </source>
</evidence>
<dbReference type="Gene3D" id="2.60.40.150">
    <property type="entry name" value="C2 domain"/>
    <property type="match status" value="2"/>
</dbReference>
<feature type="region of interest" description="Disordered" evidence="6">
    <location>
        <begin position="447"/>
        <end position="468"/>
    </location>
</feature>
<feature type="compositionally biased region" description="Basic and acidic residues" evidence="6">
    <location>
        <begin position="454"/>
        <end position="468"/>
    </location>
</feature>
<evidence type="ECO:0000256" key="2">
    <source>
        <dbReference type="ARBA" id="ARBA00022448"/>
    </source>
</evidence>
<feature type="domain" description="C2" evidence="8">
    <location>
        <begin position="772"/>
        <end position="920"/>
    </location>
</feature>
<organism evidence="10 11">
    <name type="scientific">Rhynchosporium secalis</name>
    <name type="common">Barley scald fungus</name>
    <dbReference type="NCBI Taxonomy" id="38038"/>
    <lineage>
        <taxon>Eukaryota</taxon>
        <taxon>Fungi</taxon>
        <taxon>Dikarya</taxon>
        <taxon>Ascomycota</taxon>
        <taxon>Pezizomycotina</taxon>
        <taxon>Leotiomycetes</taxon>
        <taxon>Helotiales</taxon>
        <taxon>Ploettnerulaceae</taxon>
        <taxon>Rhynchosporium</taxon>
    </lineage>
</organism>
<evidence type="ECO:0000256" key="5">
    <source>
        <dbReference type="ARBA" id="ARBA00023136"/>
    </source>
</evidence>
<evidence type="ECO:0000259" key="8">
    <source>
        <dbReference type="PROSITE" id="PS50004"/>
    </source>
</evidence>
<dbReference type="PROSITE" id="PS51847">
    <property type="entry name" value="SMP"/>
    <property type="match status" value="1"/>
</dbReference>
<keyword evidence="3" id="KW-0445">Lipid transport</keyword>
<gene>
    <name evidence="10" type="ORF">RSE6_12889</name>
</gene>
<dbReference type="PANTHER" id="PTHR47348:SF3">
    <property type="entry name" value="MEIOTICALLY UP-REGULATED GENE 190 PROTEIN"/>
    <property type="match status" value="1"/>
</dbReference>
<keyword evidence="2" id="KW-0813">Transport</keyword>
<feature type="compositionally biased region" description="Basic and acidic residues" evidence="6">
    <location>
        <begin position="755"/>
        <end position="777"/>
    </location>
</feature>
<dbReference type="PANTHER" id="PTHR47348">
    <property type="entry name" value="MEIOTICALLY UP-REGULATED GENE 190 PROTEIN"/>
    <property type="match status" value="1"/>
</dbReference>
<reference evidence="11" key="1">
    <citation type="submission" date="2016-03" db="EMBL/GenBank/DDBJ databases">
        <authorList>
            <person name="Guldener U."/>
        </authorList>
    </citation>
    <scope>NUCLEOTIDE SEQUENCE [LARGE SCALE GENOMIC DNA]</scope>
</reference>
<evidence type="ECO:0000313" key="11">
    <source>
        <dbReference type="Proteomes" id="UP000177625"/>
    </source>
</evidence>
<keyword evidence="5 7" id="KW-0472">Membrane</keyword>
<comment type="subcellular location">
    <subcellularLocation>
        <location evidence="1">Membrane</location>
    </subcellularLocation>
</comment>
<dbReference type="InterPro" id="IPR031468">
    <property type="entry name" value="SMP_LBD"/>
</dbReference>